<comment type="caution">
    <text evidence="2">The sequence shown here is derived from an EMBL/GenBank/DDBJ whole genome shotgun (WGS) entry which is preliminary data.</text>
</comment>
<dbReference type="CDD" id="cd06661">
    <property type="entry name" value="GGCT_like"/>
    <property type="match status" value="1"/>
</dbReference>
<reference evidence="2 3" key="1">
    <citation type="submission" date="2018-12" db="EMBL/GenBank/DDBJ databases">
        <title>Sequencing of bacterial isolates from soil warming experiment in Harvard Forest, Massachusetts, USA.</title>
        <authorList>
            <person name="Deangelis K."/>
        </authorList>
    </citation>
    <scope>NUCLEOTIDE SEQUENCE [LARGE SCALE GENOMIC DNA]</scope>
    <source>
        <strain evidence="2 3">EB153</strain>
    </source>
</reference>
<dbReference type="SUPFAM" id="SSF110857">
    <property type="entry name" value="Gamma-glutamyl cyclotransferase-like"/>
    <property type="match status" value="1"/>
</dbReference>
<keyword evidence="2" id="KW-0808">Transferase</keyword>
<accession>A0A3R9Q863</accession>
<dbReference type="AlphaFoldDB" id="A0A3R9Q863"/>
<keyword evidence="3" id="KW-1185">Reference proteome</keyword>
<sequence length="124" mass="14113">MPQKLFIYGTLHPDIAPQAIRADVRRLHFIGKGTIRGKLLDLGVYPGVLLEEATTEQITGHIFEIPSDPTFLHRLDRYEEFFPESPEASLFLRQLVTVQCEDSSTTRCWVYALNPSRIEHTSAS</sequence>
<proteinExistence type="predicted"/>
<evidence type="ECO:0000259" key="1">
    <source>
        <dbReference type="Pfam" id="PF06094"/>
    </source>
</evidence>
<dbReference type="InterPro" id="IPR036568">
    <property type="entry name" value="GGCT-like_sf"/>
</dbReference>
<name>A0A3R9Q863_9BACT</name>
<dbReference type="Pfam" id="PF06094">
    <property type="entry name" value="GGACT"/>
    <property type="match status" value="1"/>
</dbReference>
<evidence type="ECO:0000313" key="2">
    <source>
        <dbReference type="EMBL" id="RSL14963.1"/>
    </source>
</evidence>
<dbReference type="InterPro" id="IPR013024">
    <property type="entry name" value="GGCT-like"/>
</dbReference>
<dbReference type="Gene3D" id="3.10.490.10">
    <property type="entry name" value="Gamma-glutamyl cyclotransferase-like"/>
    <property type="match status" value="1"/>
</dbReference>
<dbReference type="InterPro" id="IPR009288">
    <property type="entry name" value="AIG2-like_dom"/>
</dbReference>
<feature type="domain" description="Gamma-glutamylcyclotransferase AIG2-like" evidence="1">
    <location>
        <begin position="5"/>
        <end position="116"/>
    </location>
</feature>
<evidence type="ECO:0000313" key="3">
    <source>
        <dbReference type="Proteomes" id="UP000269669"/>
    </source>
</evidence>
<dbReference type="RefSeq" id="WP_125483763.1">
    <property type="nucleotide sequence ID" value="NZ_RSDW01000001.1"/>
</dbReference>
<protein>
    <submittedName>
        <fullName evidence="2">Gamma-glutamylcyclotransferase (GGCT)/AIG2-like uncharacterized protein YtfP</fullName>
    </submittedName>
</protein>
<organism evidence="2 3">
    <name type="scientific">Edaphobacter aggregans</name>
    <dbReference type="NCBI Taxonomy" id="570835"/>
    <lineage>
        <taxon>Bacteria</taxon>
        <taxon>Pseudomonadati</taxon>
        <taxon>Acidobacteriota</taxon>
        <taxon>Terriglobia</taxon>
        <taxon>Terriglobales</taxon>
        <taxon>Acidobacteriaceae</taxon>
        <taxon>Edaphobacter</taxon>
    </lineage>
</organism>
<gene>
    <name evidence="2" type="ORF">EDE15_0433</name>
</gene>
<dbReference type="OrthoDB" id="8538589at2"/>
<dbReference type="GO" id="GO:0016740">
    <property type="term" value="F:transferase activity"/>
    <property type="evidence" value="ECO:0007669"/>
    <property type="project" value="UniProtKB-KW"/>
</dbReference>
<dbReference type="Proteomes" id="UP000269669">
    <property type="component" value="Unassembled WGS sequence"/>
</dbReference>
<dbReference type="EMBL" id="RSDW01000001">
    <property type="protein sequence ID" value="RSL14963.1"/>
    <property type="molecule type" value="Genomic_DNA"/>
</dbReference>